<evidence type="ECO:0000259" key="3">
    <source>
        <dbReference type="PROSITE" id="PS50263"/>
    </source>
</evidence>
<accession>A0A1H9D1W4</accession>
<evidence type="ECO:0000313" key="5">
    <source>
        <dbReference type="Proteomes" id="UP000199021"/>
    </source>
</evidence>
<dbReference type="AlphaFoldDB" id="A0A1H9D1W4"/>
<dbReference type="STRING" id="478744.SAMN05444359_105110"/>
<dbReference type="GO" id="GO:0000257">
    <property type="term" value="F:nitrilase activity"/>
    <property type="evidence" value="ECO:0007669"/>
    <property type="project" value="UniProtKB-ARBA"/>
</dbReference>
<protein>
    <submittedName>
        <fullName evidence="4">Nitrilase</fullName>
    </submittedName>
</protein>
<organism evidence="4 5">
    <name type="scientific">Neolewinella agarilytica</name>
    <dbReference type="NCBI Taxonomy" id="478744"/>
    <lineage>
        <taxon>Bacteria</taxon>
        <taxon>Pseudomonadati</taxon>
        <taxon>Bacteroidota</taxon>
        <taxon>Saprospiria</taxon>
        <taxon>Saprospirales</taxon>
        <taxon>Lewinellaceae</taxon>
        <taxon>Neolewinella</taxon>
    </lineage>
</organism>
<dbReference type="PROSITE" id="PS00921">
    <property type="entry name" value="NITRIL_CHT_2"/>
    <property type="match status" value="1"/>
</dbReference>
<dbReference type="InterPro" id="IPR000132">
    <property type="entry name" value="Nitrilase/CN_hydratase_CS"/>
</dbReference>
<dbReference type="OrthoDB" id="9811121at2"/>
<name>A0A1H9D1W4_9BACT</name>
<dbReference type="SUPFAM" id="SSF56317">
    <property type="entry name" value="Carbon-nitrogen hydrolase"/>
    <property type="match status" value="1"/>
</dbReference>
<dbReference type="InParanoid" id="A0A1H9D1W4"/>
<comment type="similarity">
    <text evidence="1">Belongs to the carbon-nitrogen hydrolase superfamily. Nitrilase family.</text>
</comment>
<dbReference type="Proteomes" id="UP000199021">
    <property type="component" value="Unassembled WGS sequence"/>
</dbReference>
<dbReference type="InterPro" id="IPR044149">
    <property type="entry name" value="Nitrilases_CHs"/>
</dbReference>
<dbReference type="PROSITE" id="PS00920">
    <property type="entry name" value="NITRIL_CHT_1"/>
    <property type="match status" value="1"/>
</dbReference>
<feature type="domain" description="CN hydrolase" evidence="3">
    <location>
        <begin position="2"/>
        <end position="275"/>
    </location>
</feature>
<evidence type="ECO:0000313" key="4">
    <source>
        <dbReference type="EMBL" id="SEQ07381.1"/>
    </source>
</evidence>
<dbReference type="Pfam" id="PF00795">
    <property type="entry name" value="CN_hydrolase"/>
    <property type="match status" value="1"/>
</dbReference>
<dbReference type="Gene3D" id="3.60.110.10">
    <property type="entry name" value="Carbon-nitrogen hydrolase"/>
    <property type="match status" value="1"/>
</dbReference>
<dbReference type="RefSeq" id="WP_090166403.1">
    <property type="nucleotide sequence ID" value="NZ_FOFB01000005.1"/>
</dbReference>
<dbReference type="PANTHER" id="PTHR46044">
    <property type="entry name" value="NITRILASE"/>
    <property type="match status" value="1"/>
</dbReference>
<sequence>MLKLAIAQIAPIWLDRAKTLAKIIDYVERAAMEGAGLVVFGETILPGYPFWPDGTGGARFNDPVQKDLFAHYATEAVCLEEGHLDPLCSRCRELGIAVVVGTVERPLDRSGTSVYCSLIYIDQSGEIKNVHRKLQPTYEERLVWSPGDGHGLRVFPIGGFQLGGLNCWENWMPLPRAALYGMGETLHVAIWPGNARNTEVLTRFLAREGRSYCVSVSGLMRKADVPDYLPHRELILKGMPDMPANGGSCLAAPDGSWIVEPVVGEEALLFAELDPREVLRERQNFDPSGHYSRPDVTRLEVNRQRQSTIKVKD</sequence>
<evidence type="ECO:0000256" key="2">
    <source>
        <dbReference type="PROSITE-ProRule" id="PRU10139"/>
    </source>
</evidence>
<keyword evidence="5" id="KW-1185">Reference proteome</keyword>
<reference evidence="5" key="1">
    <citation type="submission" date="2016-10" db="EMBL/GenBank/DDBJ databases">
        <authorList>
            <person name="Varghese N."/>
            <person name="Submissions S."/>
        </authorList>
    </citation>
    <scope>NUCLEOTIDE SEQUENCE [LARGE SCALE GENOMIC DNA]</scope>
    <source>
        <strain evidence="5">DSM 24740</strain>
    </source>
</reference>
<feature type="active site" description="Proton acceptor" evidence="2">
    <location>
        <position position="42"/>
    </location>
</feature>
<dbReference type="CDD" id="cd07564">
    <property type="entry name" value="nitrilases_CHs"/>
    <property type="match status" value="1"/>
</dbReference>
<proteinExistence type="inferred from homology"/>
<gene>
    <name evidence="4" type="ORF">SAMN05444359_105110</name>
</gene>
<dbReference type="InterPro" id="IPR036526">
    <property type="entry name" value="C-N_Hydrolase_sf"/>
</dbReference>
<evidence type="ECO:0000256" key="1">
    <source>
        <dbReference type="ARBA" id="ARBA00008129"/>
    </source>
</evidence>
<dbReference type="PROSITE" id="PS50263">
    <property type="entry name" value="CN_HYDROLASE"/>
    <property type="match status" value="1"/>
</dbReference>
<dbReference type="InterPro" id="IPR003010">
    <property type="entry name" value="C-N_Hydrolase"/>
</dbReference>
<dbReference type="PANTHER" id="PTHR46044:SF1">
    <property type="entry name" value="CN HYDROLASE DOMAIN-CONTAINING PROTEIN"/>
    <property type="match status" value="1"/>
</dbReference>
<dbReference type="EMBL" id="FOFB01000005">
    <property type="protein sequence ID" value="SEQ07381.1"/>
    <property type="molecule type" value="Genomic_DNA"/>
</dbReference>